<evidence type="ECO:0000256" key="1">
    <source>
        <dbReference type="SAM" id="MobiDB-lite"/>
    </source>
</evidence>
<feature type="transmembrane region" description="Helical" evidence="2">
    <location>
        <begin position="256"/>
        <end position="281"/>
    </location>
</feature>
<keyword evidence="4" id="KW-1185">Reference proteome</keyword>
<dbReference type="Proteomes" id="UP000039046">
    <property type="component" value="Unassembled WGS sequence"/>
</dbReference>
<gene>
    <name evidence="3" type="ORF">VHEMI07194</name>
</gene>
<reference evidence="3 4" key="1">
    <citation type="journal article" date="2015" name="Genome Announc.">
        <title>Draft Genome Sequence and Gene Annotation of the Entomopathogenic Fungus Verticillium hemipterigenum.</title>
        <authorList>
            <person name="Horn F."/>
            <person name="Habel A."/>
            <person name="Scharf D.H."/>
            <person name="Dworschak J."/>
            <person name="Brakhage A.A."/>
            <person name="Guthke R."/>
            <person name="Hertweck C."/>
            <person name="Linde J."/>
        </authorList>
    </citation>
    <scope>NUCLEOTIDE SEQUENCE [LARGE SCALE GENOMIC DNA]</scope>
</reference>
<feature type="transmembrane region" description="Helical" evidence="2">
    <location>
        <begin position="328"/>
        <end position="350"/>
    </location>
</feature>
<feature type="transmembrane region" description="Helical" evidence="2">
    <location>
        <begin position="132"/>
        <end position="154"/>
    </location>
</feature>
<dbReference type="AlphaFoldDB" id="A0A0A1TKX3"/>
<evidence type="ECO:0000313" key="3">
    <source>
        <dbReference type="EMBL" id="CEJ91485.1"/>
    </source>
</evidence>
<evidence type="ECO:0000256" key="2">
    <source>
        <dbReference type="SAM" id="Phobius"/>
    </source>
</evidence>
<feature type="transmembrane region" description="Helical" evidence="2">
    <location>
        <begin position="356"/>
        <end position="376"/>
    </location>
</feature>
<feature type="region of interest" description="Disordered" evidence="1">
    <location>
        <begin position="1"/>
        <end position="70"/>
    </location>
</feature>
<feature type="compositionally biased region" description="Basic and acidic residues" evidence="1">
    <location>
        <begin position="1"/>
        <end position="10"/>
    </location>
</feature>
<name>A0A0A1TKX3_9HYPO</name>
<accession>A0A0A1TKX3</accession>
<feature type="transmembrane region" description="Helical" evidence="2">
    <location>
        <begin position="166"/>
        <end position="191"/>
    </location>
</feature>
<keyword evidence="2" id="KW-0472">Membrane</keyword>
<dbReference type="HOGENOM" id="CLU_042059_1_1_1"/>
<dbReference type="EMBL" id="CDHN01000003">
    <property type="protein sequence ID" value="CEJ91485.1"/>
    <property type="molecule type" value="Genomic_DNA"/>
</dbReference>
<evidence type="ECO:0000313" key="4">
    <source>
        <dbReference type="Proteomes" id="UP000039046"/>
    </source>
</evidence>
<organism evidence="3 4">
    <name type="scientific">[Torrubiella] hemipterigena</name>
    <dbReference type="NCBI Taxonomy" id="1531966"/>
    <lineage>
        <taxon>Eukaryota</taxon>
        <taxon>Fungi</taxon>
        <taxon>Dikarya</taxon>
        <taxon>Ascomycota</taxon>
        <taxon>Pezizomycotina</taxon>
        <taxon>Sordariomycetes</taxon>
        <taxon>Hypocreomycetidae</taxon>
        <taxon>Hypocreales</taxon>
        <taxon>Clavicipitaceae</taxon>
        <taxon>Clavicipitaceae incertae sedis</taxon>
        <taxon>'Torrubiella' clade</taxon>
    </lineage>
</organism>
<protein>
    <submittedName>
        <fullName evidence="3">Uncharacterized protein</fullName>
    </submittedName>
</protein>
<keyword evidence="2" id="KW-0812">Transmembrane</keyword>
<keyword evidence="2" id="KW-1133">Transmembrane helix</keyword>
<proteinExistence type="predicted"/>
<feature type="transmembrane region" description="Helical" evidence="2">
    <location>
        <begin position="211"/>
        <end position="236"/>
    </location>
</feature>
<sequence length="379" mass="39875">MPRKSLKGENADSSSSPAVKTPKTPKTASATPAKDAKTTASATKATTTATPTPASGTKRPRQSKEKKAAIAADARAAARNPFVDFALAQVLSIAIATGGQYALGEVTGRELTALRSSGDVVRDLGVQTAWRFVSLALAWFANLDSLDAAAMAFMSTAPGTYLLYNFYAVSPLAALGSLAIDVLAAAVPFHLFRPLSNVHSKTPGRLYNRELLTFVSQLHTSAFAVAIYSVTISLALRFYLARVFVMRFAGIPSVELAYSASPISVLPVAAAFGIVASAFLFPSFATTSKTKDDDKIRQFVPADASLKQTVWWNVWGYTTKTKVLIRRAALAVVATSVGTYLSSSMSIRGVEACGSISYAGVWAVATLLTAVGLGVIGSE</sequence>
<feature type="compositionally biased region" description="Low complexity" evidence="1">
    <location>
        <begin position="13"/>
        <end position="57"/>
    </location>
</feature>